<dbReference type="EMBL" id="FUWJ01000019">
    <property type="protein sequence ID" value="SKA40565.1"/>
    <property type="molecule type" value="Genomic_DNA"/>
</dbReference>
<dbReference type="RefSeq" id="WP_085938111.1">
    <property type="nucleotide sequence ID" value="NZ_FUWJ01000019.1"/>
</dbReference>
<accession>A0A1T4TJD9</accession>
<reference evidence="2" key="1">
    <citation type="submission" date="2017-02" db="EMBL/GenBank/DDBJ databases">
        <authorList>
            <person name="Varghese N."/>
            <person name="Submissions S."/>
        </authorList>
    </citation>
    <scope>NUCLEOTIDE SEQUENCE [LARGE SCALE GENOMIC DNA]</scope>
    <source>
        <strain evidence="2">ATCC 27094</strain>
    </source>
</reference>
<evidence type="ECO:0000313" key="2">
    <source>
        <dbReference type="Proteomes" id="UP000190092"/>
    </source>
</evidence>
<organism evidence="1 2">
    <name type="scientific">Enhydrobacter aerosaccus</name>
    <dbReference type="NCBI Taxonomy" id="225324"/>
    <lineage>
        <taxon>Bacteria</taxon>
        <taxon>Pseudomonadati</taxon>
        <taxon>Pseudomonadota</taxon>
        <taxon>Alphaproteobacteria</taxon>
        <taxon>Hyphomicrobiales</taxon>
        <taxon>Enhydrobacter</taxon>
    </lineage>
</organism>
<dbReference type="AlphaFoldDB" id="A0A1T4TJD9"/>
<dbReference type="STRING" id="225324.SAMN02745126_06379"/>
<sequence length="62" mass="6922">MTSYRFASLSTAVAAVHHLGVAAQVYEPDAKETAHLRRTTAEFQRMAAEAKEIAEDIERQVF</sequence>
<protein>
    <submittedName>
        <fullName evidence="1">Uncharacterized protein</fullName>
    </submittedName>
</protein>
<evidence type="ECO:0000313" key="1">
    <source>
        <dbReference type="EMBL" id="SKA40565.1"/>
    </source>
</evidence>
<dbReference type="Proteomes" id="UP000190092">
    <property type="component" value="Unassembled WGS sequence"/>
</dbReference>
<keyword evidence="2" id="KW-1185">Reference proteome</keyword>
<proteinExistence type="predicted"/>
<gene>
    <name evidence="1" type="ORF">SAMN02745126_06379</name>
</gene>
<name>A0A1T4TJD9_9HYPH</name>